<reference evidence="1" key="1">
    <citation type="journal article" date="2015" name="Nature">
        <title>Complex archaea that bridge the gap between prokaryotes and eukaryotes.</title>
        <authorList>
            <person name="Spang A."/>
            <person name="Saw J.H."/>
            <person name="Jorgensen S.L."/>
            <person name="Zaremba-Niedzwiedzka K."/>
            <person name="Martijn J."/>
            <person name="Lind A.E."/>
            <person name="van Eijk R."/>
            <person name="Schleper C."/>
            <person name="Guy L."/>
            <person name="Ettema T.J."/>
        </authorList>
    </citation>
    <scope>NUCLEOTIDE SEQUENCE</scope>
</reference>
<comment type="caution">
    <text evidence="1">The sequence shown here is derived from an EMBL/GenBank/DDBJ whole genome shotgun (WGS) entry which is preliminary data.</text>
</comment>
<sequence length="204" mass="22090">GNKGGITENLILFDIATSGIASKKTENIINFSQTVSALKELGVSTANAITFAVQTIGWVERACDLYEYTPLGILPAVTFGVQSIITFVCGVNTLELRNPEFGNADSVDVKRTLNESRGGELKIFRDSAWPKEITRIFSFRALTRVKALEILAFMVNCLGKEVTLTDQDSRVWTGVILNPDAGVSQVGQGICNYEASITFVGTST</sequence>
<evidence type="ECO:0000313" key="1">
    <source>
        <dbReference type="EMBL" id="KKL79376.1"/>
    </source>
</evidence>
<organism evidence="1">
    <name type="scientific">marine sediment metagenome</name>
    <dbReference type="NCBI Taxonomy" id="412755"/>
    <lineage>
        <taxon>unclassified sequences</taxon>
        <taxon>metagenomes</taxon>
        <taxon>ecological metagenomes</taxon>
    </lineage>
</organism>
<dbReference type="EMBL" id="LAZR01023190">
    <property type="protein sequence ID" value="KKL79376.1"/>
    <property type="molecule type" value="Genomic_DNA"/>
</dbReference>
<accession>A0A0F9FLJ3</accession>
<feature type="non-terminal residue" evidence="1">
    <location>
        <position position="1"/>
    </location>
</feature>
<dbReference type="AlphaFoldDB" id="A0A0F9FLJ3"/>
<gene>
    <name evidence="1" type="ORF">LCGC14_2015440</name>
</gene>
<name>A0A0F9FLJ3_9ZZZZ</name>
<protein>
    <submittedName>
        <fullName evidence="1">Uncharacterized protein</fullName>
    </submittedName>
</protein>
<proteinExistence type="predicted"/>